<dbReference type="EMBL" id="MPRJ01000057">
    <property type="protein sequence ID" value="OOZ36064.1"/>
    <property type="molecule type" value="Genomic_DNA"/>
</dbReference>
<gene>
    <name evidence="3" type="ORF">BOW51_09070</name>
</gene>
<proteinExistence type="predicted"/>
<evidence type="ECO:0000313" key="4">
    <source>
        <dbReference type="Proteomes" id="UP000190896"/>
    </source>
</evidence>
<keyword evidence="4" id="KW-1185">Reference proteome</keyword>
<organism evidence="3 4">
    <name type="scientific">Solemya velesiana gill symbiont</name>
    <dbReference type="NCBI Taxonomy" id="1918948"/>
    <lineage>
        <taxon>Bacteria</taxon>
        <taxon>Pseudomonadati</taxon>
        <taxon>Pseudomonadota</taxon>
        <taxon>Gammaproteobacteria</taxon>
        <taxon>sulfur-oxidizing symbionts</taxon>
    </lineage>
</organism>
<dbReference type="AlphaFoldDB" id="A0A1T2KT96"/>
<sequence>MNLHFEMKSQKKIADQLDETHAGLQEQQVAYQELIQQSVRLTRETDELAESLKSQSEEIAEQRDEQSELKRMARLLESKTTQLGESLHSRLAGLTATIKAMETRFGDEIATVAKASESRDQALSERIEQVSINTTAAVNELYKRFTAKTDQMDSGLQQANHDIETLFGSSRELAQHTGNLQQQIGVVDVRTAALETRADELEDRAEQQQTGTETLSNASRRRFQWVTASLMVLLLLVGIVGYFQSINWDQEAVKKNQLAEQLTTQNQIVQKNSDELVALESHSASLHAFQVEMQKAMDTELMAQQEKINQLQEKTKSIEDKSDSANGRISAMAPHRQFGEDNVIHGPAWLSKQNPDSYVIELRTVSEKSALYQTAQRWSHYLKENLAYYETESNSAKQYVLVYGVFSDIASARSAGRVLPAIDPWNRSQVKQLRTLNAKI</sequence>
<evidence type="ECO:0000313" key="3">
    <source>
        <dbReference type="EMBL" id="OOZ36064.1"/>
    </source>
</evidence>
<keyword evidence="2" id="KW-1133">Transmembrane helix</keyword>
<protein>
    <recommendedName>
        <fullName evidence="5">SPOR domain-containing protein</fullName>
    </recommendedName>
</protein>
<evidence type="ECO:0000256" key="1">
    <source>
        <dbReference type="SAM" id="Coils"/>
    </source>
</evidence>
<evidence type="ECO:0000256" key="2">
    <source>
        <dbReference type="SAM" id="Phobius"/>
    </source>
</evidence>
<dbReference type="RefSeq" id="WP_078487696.1">
    <property type="nucleotide sequence ID" value="NZ_MPRJ01000057.1"/>
</dbReference>
<evidence type="ECO:0008006" key="5">
    <source>
        <dbReference type="Google" id="ProtNLM"/>
    </source>
</evidence>
<name>A0A1T2KT96_9GAMM</name>
<keyword evidence="2" id="KW-0812">Transmembrane</keyword>
<accession>A0A1T2KT96</accession>
<feature type="coiled-coil region" evidence="1">
    <location>
        <begin position="294"/>
        <end position="328"/>
    </location>
</feature>
<dbReference type="Gene3D" id="3.30.70.1070">
    <property type="entry name" value="Sporulation related repeat"/>
    <property type="match status" value="1"/>
</dbReference>
<dbReference type="GO" id="GO:0042834">
    <property type="term" value="F:peptidoglycan binding"/>
    <property type="evidence" value="ECO:0007669"/>
    <property type="project" value="InterPro"/>
</dbReference>
<dbReference type="Proteomes" id="UP000190896">
    <property type="component" value="Unassembled WGS sequence"/>
</dbReference>
<dbReference type="OrthoDB" id="6189127at2"/>
<feature type="coiled-coil region" evidence="1">
    <location>
        <begin position="7"/>
        <end position="79"/>
    </location>
</feature>
<feature type="transmembrane region" description="Helical" evidence="2">
    <location>
        <begin position="225"/>
        <end position="243"/>
    </location>
</feature>
<reference evidence="3 4" key="1">
    <citation type="submission" date="2016-11" db="EMBL/GenBank/DDBJ databases">
        <title>Mixed transmission modes and dynamic genome evolution in an obligate animal-bacterial symbiosis.</title>
        <authorList>
            <person name="Russell S.L."/>
            <person name="Corbett-Detig R.B."/>
            <person name="Cavanaugh C.M."/>
        </authorList>
    </citation>
    <scope>NUCLEOTIDE SEQUENCE [LARGE SCALE GENOMIC DNA]</scope>
    <source>
        <strain evidence="3">Se-Cadez</strain>
    </source>
</reference>
<comment type="caution">
    <text evidence="3">The sequence shown here is derived from an EMBL/GenBank/DDBJ whole genome shotgun (WGS) entry which is preliminary data.</text>
</comment>
<keyword evidence="2" id="KW-0472">Membrane</keyword>
<keyword evidence="1" id="KW-0175">Coiled coil</keyword>
<dbReference type="InterPro" id="IPR036680">
    <property type="entry name" value="SPOR-like_sf"/>
</dbReference>